<feature type="region of interest" description="Disordered" evidence="1">
    <location>
        <begin position="553"/>
        <end position="596"/>
    </location>
</feature>
<feature type="transmembrane region" description="Helical" evidence="2">
    <location>
        <begin position="383"/>
        <end position="400"/>
    </location>
</feature>
<evidence type="ECO:0000256" key="1">
    <source>
        <dbReference type="SAM" id="MobiDB-lite"/>
    </source>
</evidence>
<sequence length="716" mass="73869">MRGKKAAAGGQGFTSPLHRNRRKGVAGSLKGAGWLGMRRSLALLLALFFIFAFTIPAFAVGSFTAVRNEDGSVTLKWSGGETGKKLTIQRTVGDKGIGYSDLAEVPQTDGSYTDRTTDRNTTYTYRLHYGIGAFTNDVTVGPYSPGKTGSGAEQQSGPSLGEYTPGPFETVLALPIEGLSFFIEKLFGLTPVNELIYNHNGSGEKVIAGAGPFDKEDWERLMWWYALATGFTGVLMFLSFVASGYRVMVTAAANPSRQADAKSDLLYIMMALFITLSAPLLFQILAGVNDGIVDFFYAASADKIGHLPDPMSISTGYSGCLGGALVRLAFVGVMLYLNFLYIIRKFVLAAILVLTPFFAFAWATGRNPQAIGVWLGELTSNVFMQAAHAVVLSLYFTIFAQESNTRFWVPIVALVALIPIAEVVRNLLQGFLKFLGVPEEKWAGKVLGAMTGMGAVAGLIGLGIASLGGRAGKMTGGTVPGGSSGGVLPGGMTPAGIPGGGFGGPIVSSPGGDLNSGGVPGGSLGGPIVPPSGGGLSSPESAFSTKLNNWEQRPSGLYVPAGTASRETGPGDSVSGTGAAPAGAGSPSLASDVHRSQSVGGKVADIAGKLGSAFGGLGAPGMGQLVGGLVSATTGAGTRMAMTTFNAIKGVREIRRSLGNNASLGEALQQYTGADSTWKAAIKLTGAATLSTVGTGHWAANWGAKRQGLQSRSINP</sequence>
<feature type="transmembrane region" description="Helical" evidence="2">
    <location>
        <begin position="41"/>
        <end position="66"/>
    </location>
</feature>
<dbReference type="RefSeq" id="WP_307403705.1">
    <property type="nucleotide sequence ID" value="NZ_JAUSUX010000039.1"/>
</dbReference>
<proteinExistence type="predicted"/>
<reference evidence="3 4" key="1">
    <citation type="submission" date="2023-07" db="EMBL/GenBank/DDBJ databases">
        <title>Genomic Encyclopedia of Type Strains, Phase IV (KMG-IV): sequencing the most valuable type-strain genomes for metagenomic binning, comparative biology and taxonomic classification.</title>
        <authorList>
            <person name="Goeker M."/>
        </authorList>
    </citation>
    <scope>NUCLEOTIDE SEQUENCE [LARGE SCALE GENOMIC DNA]</scope>
    <source>
        <strain evidence="3 4">DSM 12396</strain>
    </source>
</reference>
<keyword evidence="2" id="KW-1133">Transmembrane helix</keyword>
<dbReference type="InterPro" id="IPR013783">
    <property type="entry name" value="Ig-like_fold"/>
</dbReference>
<comment type="caution">
    <text evidence="3">The sequence shown here is derived from an EMBL/GenBank/DDBJ whole genome shotgun (WGS) entry which is preliminary data.</text>
</comment>
<evidence type="ECO:0000313" key="4">
    <source>
        <dbReference type="Proteomes" id="UP001225644"/>
    </source>
</evidence>
<name>A0ABU0B4U5_9FIRM</name>
<evidence type="ECO:0008006" key="5">
    <source>
        <dbReference type="Google" id="ProtNLM"/>
    </source>
</evidence>
<feature type="transmembrane region" description="Helical" evidence="2">
    <location>
        <begin position="316"/>
        <end position="339"/>
    </location>
</feature>
<protein>
    <recommendedName>
        <fullName evidence="5">Fibronectin type-III domain-containing protein</fullName>
    </recommendedName>
</protein>
<accession>A0ABU0B4U5</accession>
<feature type="transmembrane region" description="Helical" evidence="2">
    <location>
        <begin position="447"/>
        <end position="467"/>
    </location>
</feature>
<keyword evidence="2" id="KW-0472">Membrane</keyword>
<organism evidence="3 4">
    <name type="scientific">Desulfofundulus luciae</name>
    <dbReference type="NCBI Taxonomy" id="74702"/>
    <lineage>
        <taxon>Bacteria</taxon>
        <taxon>Bacillati</taxon>
        <taxon>Bacillota</taxon>
        <taxon>Clostridia</taxon>
        <taxon>Eubacteriales</taxon>
        <taxon>Peptococcaceae</taxon>
        <taxon>Desulfofundulus</taxon>
    </lineage>
</organism>
<dbReference type="EMBL" id="JAUSUX010000039">
    <property type="protein sequence ID" value="MDQ0287743.1"/>
    <property type="molecule type" value="Genomic_DNA"/>
</dbReference>
<evidence type="ECO:0000256" key="2">
    <source>
        <dbReference type="SAM" id="Phobius"/>
    </source>
</evidence>
<feature type="transmembrane region" description="Helical" evidence="2">
    <location>
        <begin position="265"/>
        <end position="286"/>
    </location>
</feature>
<evidence type="ECO:0000313" key="3">
    <source>
        <dbReference type="EMBL" id="MDQ0287743.1"/>
    </source>
</evidence>
<keyword evidence="2" id="KW-0812">Transmembrane</keyword>
<gene>
    <name evidence="3" type="ORF">J2Z49_002874</name>
</gene>
<feature type="transmembrane region" description="Helical" evidence="2">
    <location>
        <begin position="222"/>
        <end position="245"/>
    </location>
</feature>
<feature type="transmembrane region" description="Helical" evidence="2">
    <location>
        <begin position="346"/>
        <end position="363"/>
    </location>
</feature>
<feature type="compositionally biased region" description="Low complexity" evidence="1">
    <location>
        <begin position="573"/>
        <end position="591"/>
    </location>
</feature>
<feature type="transmembrane region" description="Helical" evidence="2">
    <location>
        <begin position="407"/>
        <end position="427"/>
    </location>
</feature>
<dbReference type="Gene3D" id="2.60.40.10">
    <property type="entry name" value="Immunoglobulins"/>
    <property type="match status" value="1"/>
</dbReference>
<keyword evidence="4" id="KW-1185">Reference proteome</keyword>
<dbReference type="Proteomes" id="UP001225644">
    <property type="component" value="Unassembled WGS sequence"/>
</dbReference>